<keyword evidence="7" id="KW-1185">Reference proteome</keyword>
<feature type="compositionally biased region" description="Basic and acidic residues" evidence="2">
    <location>
        <begin position="360"/>
        <end position="370"/>
    </location>
</feature>
<feature type="region of interest" description="Disordered" evidence="2">
    <location>
        <begin position="340"/>
        <end position="376"/>
    </location>
</feature>
<organism evidence="6 7">
    <name type="scientific">Paenibacillus oceani</name>
    <dbReference type="NCBI Taxonomy" id="2772510"/>
    <lineage>
        <taxon>Bacteria</taxon>
        <taxon>Bacillati</taxon>
        <taxon>Bacillota</taxon>
        <taxon>Bacilli</taxon>
        <taxon>Bacillales</taxon>
        <taxon>Paenibacillaceae</taxon>
        <taxon>Paenibacillus</taxon>
    </lineage>
</organism>
<keyword evidence="3" id="KW-1133">Transmembrane helix</keyword>
<feature type="chain" id="PRO_5039103263" evidence="4">
    <location>
        <begin position="27"/>
        <end position="376"/>
    </location>
</feature>
<feature type="coiled-coil region" evidence="1">
    <location>
        <begin position="227"/>
        <end position="254"/>
    </location>
</feature>
<feature type="region of interest" description="Disordered" evidence="2">
    <location>
        <begin position="83"/>
        <end position="105"/>
    </location>
</feature>
<dbReference type="PROSITE" id="PS51257">
    <property type="entry name" value="PROKAR_LIPOPROTEIN"/>
    <property type="match status" value="1"/>
</dbReference>
<gene>
    <name evidence="6" type="ORF">IDH45_07425</name>
</gene>
<evidence type="ECO:0000256" key="1">
    <source>
        <dbReference type="SAM" id="Coils"/>
    </source>
</evidence>
<keyword evidence="4" id="KW-0732">Signal</keyword>
<proteinExistence type="predicted"/>
<evidence type="ECO:0000256" key="2">
    <source>
        <dbReference type="SAM" id="MobiDB-lite"/>
    </source>
</evidence>
<protein>
    <submittedName>
        <fullName evidence="6">DUF4349 domain-containing protein</fullName>
    </submittedName>
</protein>
<dbReference type="RefSeq" id="WP_190926144.1">
    <property type="nucleotide sequence ID" value="NZ_JACXJA010000007.1"/>
</dbReference>
<sequence>MSGFRRGRKTGTVLLAGCLLAVGLLAGCGSAKEATDQAMNSESAPAPTMAAKQESAQIFNANDSGTAAGAAEQTDSIQATSGMTNVQSGAGAPASVPGAAPTGQQPASIDRQIIYKANVTMEVAEYGSAHTEINNLVHLSGGYLLQFSENRTDYEQSGILVVKVPSKGFSGFLANLEKMKPKSIQRSVQGQDVTEEYVDLTSRLKAREAELARLFSFMDKATKSEDLVTFSKQIETVQTEVERLKGRMRYLEQNVAYSTVEIRLYQKIEKAKVEAEKAQESGFASKLAKALKGSAKVVLGFLQGVVIVLAGALPVLAVLAVVGIPAATIYRRRRARMKELEERSRSIRRQNLSQIESDSEADRDADHDSKPPASDA</sequence>
<comment type="caution">
    <text evidence="6">The sequence shown here is derived from an EMBL/GenBank/DDBJ whole genome shotgun (WGS) entry which is preliminary data.</text>
</comment>
<evidence type="ECO:0000256" key="4">
    <source>
        <dbReference type="SAM" id="SignalP"/>
    </source>
</evidence>
<dbReference type="InterPro" id="IPR025645">
    <property type="entry name" value="DUF4349"/>
</dbReference>
<accession>A0A927C5M7</accession>
<dbReference type="Pfam" id="PF14257">
    <property type="entry name" value="DUF4349"/>
    <property type="match status" value="1"/>
</dbReference>
<name>A0A927C5M7_9BACL</name>
<dbReference type="EMBL" id="JACXJA010000007">
    <property type="protein sequence ID" value="MBD2861809.1"/>
    <property type="molecule type" value="Genomic_DNA"/>
</dbReference>
<dbReference type="Proteomes" id="UP000639396">
    <property type="component" value="Unassembled WGS sequence"/>
</dbReference>
<feature type="signal peptide" evidence="4">
    <location>
        <begin position="1"/>
        <end position="26"/>
    </location>
</feature>
<evidence type="ECO:0000313" key="7">
    <source>
        <dbReference type="Proteomes" id="UP000639396"/>
    </source>
</evidence>
<evidence type="ECO:0000313" key="6">
    <source>
        <dbReference type="EMBL" id="MBD2861809.1"/>
    </source>
</evidence>
<feature type="domain" description="DUF4349" evidence="5">
    <location>
        <begin position="111"/>
        <end position="324"/>
    </location>
</feature>
<reference evidence="6" key="1">
    <citation type="submission" date="2020-09" db="EMBL/GenBank/DDBJ databases">
        <title>A novel bacterium of genus Paenibacillus, isolated from South China Sea.</title>
        <authorList>
            <person name="Huang H."/>
            <person name="Mo K."/>
            <person name="Hu Y."/>
        </authorList>
    </citation>
    <scope>NUCLEOTIDE SEQUENCE</scope>
    <source>
        <strain evidence="6">IB182363</strain>
    </source>
</reference>
<evidence type="ECO:0000256" key="3">
    <source>
        <dbReference type="SAM" id="Phobius"/>
    </source>
</evidence>
<keyword evidence="3" id="KW-0812">Transmembrane</keyword>
<evidence type="ECO:0000259" key="5">
    <source>
        <dbReference type="Pfam" id="PF14257"/>
    </source>
</evidence>
<dbReference type="AlphaFoldDB" id="A0A927C5M7"/>
<feature type="compositionally biased region" description="Low complexity" evidence="2">
    <location>
        <begin position="88"/>
        <end position="101"/>
    </location>
</feature>
<keyword evidence="1" id="KW-0175">Coiled coil</keyword>
<feature type="transmembrane region" description="Helical" evidence="3">
    <location>
        <begin position="301"/>
        <end position="330"/>
    </location>
</feature>
<keyword evidence="3" id="KW-0472">Membrane</keyword>